<dbReference type="SMART" id="SM00823">
    <property type="entry name" value="PKS_PP"/>
    <property type="match status" value="2"/>
</dbReference>
<dbReference type="InterPro" id="IPR025110">
    <property type="entry name" value="AMP-bd_C"/>
</dbReference>
<dbReference type="InterPro" id="IPR029058">
    <property type="entry name" value="AB_hydrolase_fold"/>
</dbReference>
<dbReference type="InterPro" id="IPR057326">
    <property type="entry name" value="KR_dom"/>
</dbReference>
<dbReference type="InterPro" id="IPR009081">
    <property type="entry name" value="PP-bd_ACP"/>
</dbReference>
<dbReference type="Gene3D" id="3.40.50.12780">
    <property type="entry name" value="N-terminal domain of ligase-like"/>
    <property type="match status" value="2"/>
</dbReference>
<dbReference type="PANTHER" id="PTHR45527">
    <property type="entry name" value="NONRIBOSOMAL PEPTIDE SYNTHETASE"/>
    <property type="match status" value="1"/>
</dbReference>
<dbReference type="Pfam" id="PF00668">
    <property type="entry name" value="Condensation"/>
    <property type="match status" value="1"/>
</dbReference>
<dbReference type="InterPro" id="IPR001242">
    <property type="entry name" value="Condensation_dom"/>
</dbReference>
<keyword evidence="4" id="KW-0597">Phosphoprotein</keyword>
<dbReference type="InterPro" id="IPR016039">
    <property type="entry name" value="Thiolase-like"/>
</dbReference>
<dbReference type="Pfam" id="PF02801">
    <property type="entry name" value="Ketoacyl-synt_C"/>
    <property type="match status" value="1"/>
</dbReference>
<dbReference type="Gene3D" id="3.40.50.720">
    <property type="entry name" value="NAD(P)-binding Rossmann-like Domain"/>
    <property type="match status" value="1"/>
</dbReference>
<dbReference type="InterPro" id="IPR020841">
    <property type="entry name" value="PKS_Beta-ketoAc_synthase_dom"/>
</dbReference>
<feature type="domain" description="Carrier" evidence="6">
    <location>
        <begin position="1554"/>
        <end position="1633"/>
    </location>
</feature>
<evidence type="ECO:0000256" key="3">
    <source>
        <dbReference type="ARBA" id="ARBA00022450"/>
    </source>
</evidence>
<dbReference type="InterPro" id="IPR036291">
    <property type="entry name" value="NAD(P)-bd_dom_sf"/>
</dbReference>
<dbReference type="InterPro" id="IPR014031">
    <property type="entry name" value="Ketoacyl_synth_C"/>
</dbReference>
<dbReference type="CDD" id="cd00833">
    <property type="entry name" value="PKS"/>
    <property type="match status" value="1"/>
</dbReference>
<dbReference type="SUPFAM" id="SSF51735">
    <property type="entry name" value="NAD(P)-binding Rossmann-fold domains"/>
    <property type="match status" value="2"/>
</dbReference>
<dbReference type="SUPFAM" id="SSF47336">
    <property type="entry name" value="ACP-like"/>
    <property type="match status" value="3"/>
</dbReference>
<dbReference type="InterPro" id="IPR036736">
    <property type="entry name" value="ACP-like_sf"/>
</dbReference>
<dbReference type="InterPro" id="IPR020845">
    <property type="entry name" value="AMP-binding_CS"/>
</dbReference>
<dbReference type="Pfam" id="PF00550">
    <property type="entry name" value="PP-binding"/>
    <property type="match status" value="2"/>
</dbReference>
<dbReference type="Pfam" id="PF00975">
    <property type="entry name" value="Thioesterase"/>
    <property type="match status" value="1"/>
</dbReference>
<dbReference type="InterPro" id="IPR020806">
    <property type="entry name" value="PKS_PP-bd"/>
</dbReference>
<keyword evidence="5" id="KW-0808">Transferase</keyword>
<evidence type="ECO:0000256" key="5">
    <source>
        <dbReference type="ARBA" id="ARBA00022679"/>
    </source>
</evidence>
<dbReference type="Pfam" id="PF00109">
    <property type="entry name" value="ketoacyl-synt"/>
    <property type="match status" value="1"/>
</dbReference>
<dbReference type="EMBL" id="CP014205">
    <property type="protein sequence ID" value="AMQ84710.2"/>
    <property type="molecule type" value="Genomic_DNA"/>
</dbReference>
<dbReference type="Gene3D" id="3.30.559.10">
    <property type="entry name" value="Chloramphenicol acetyltransferase-like domain"/>
    <property type="match status" value="1"/>
</dbReference>
<reference evidence="8" key="1">
    <citation type="submission" date="2017-12" db="EMBL/GenBank/DDBJ databases">
        <title>Pseudomonas sp. MS586 complete sequence.</title>
        <authorList>
            <person name="Lu S."/>
            <person name="Deng P."/>
        </authorList>
    </citation>
    <scope>NUCLEOTIDE SEQUENCE</scope>
    <source>
        <strain evidence="8">MS586</strain>
    </source>
</reference>
<evidence type="ECO:0000256" key="1">
    <source>
        <dbReference type="ARBA" id="ARBA00001957"/>
    </source>
</evidence>
<evidence type="ECO:0000259" key="6">
    <source>
        <dbReference type="PROSITE" id="PS50075"/>
    </source>
</evidence>
<dbReference type="Gene3D" id="1.10.1240.100">
    <property type="match status" value="1"/>
</dbReference>
<dbReference type="InterPro" id="IPR006162">
    <property type="entry name" value="Ppantetheine_attach_site"/>
</dbReference>
<dbReference type="SUPFAM" id="SSF56801">
    <property type="entry name" value="Acetyl-CoA synthetase-like"/>
    <property type="match status" value="2"/>
</dbReference>
<dbReference type="Proteomes" id="UP000075187">
    <property type="component" value="Chromosome"/>
</dbReference>
<evidence type="ECO:0000256" key="2">
    <source>
        <dbReference type="ARBA" id="ARBA00006484"/>
    </source>
</evidence>
<evidence type="ECO:0000256" key="4">
    <source>
        <dbReference type="ARBA" id="ARBA00022553"/>
    </source>
</evidence>
<dbReference type="CDD" id="cd12117">
    <property type="entry name" value="A_NRPS_Srf_like"/>
    <property type="match status" value="1"/>
</dbReference>
<dbReference type="InterPro" id="IPR000873">
    <property type="entry name" value="AMP-dep_synth/lig_dom"/>
</dbReference>
<protein>
    <submittedName>
        <fullName evidence="8">KR domain-containing protein</fullName>
    </submittedName>
</protein>
<dbReference type="InterPro" id="IPR032821">
    <property type="entry name" value="PKS_assoc"/>
</dbReference>
<dbReference type="Gene3D" id="1.10.1200.10">
    <property type="entry name" value="ACP-like"/>
    <property type="match status" value="3"/>
</dbReference>
<feature type="domain" description="Carrier" evidence="6">
    <location>
        <begin position="514"/>
        <end position="589"/>
    </location>
</feature>
<keyword evidence="9" id="KW-1185">Reference proteome</keyword>
<dbReference type="Pfam" id="PF08659">
    <property type="entry name" value="KR"/>
    <property type="match status" value="1"/>
</dbReference>
<dbReference type="PANTHER" id="PTHR45527:SF1">
    <property type="entry name" value="FATTY ACID SYNTHASE"/>
    <property type="match status" value="1"/>
</dbReference>
<dbReference type="SUPFAM" id="SSF53474">
    <property type="entry name" value="alpha/beta-Hydrolases"/>
    <property type="match status" value="1"/>
</dbReference>
<dbReference type="Pfam" id="PF16197">
    <property type="entry name" value="KAsynt_C_assoc"/>
    <property type="match status" value="1"/>
</dbReference>
<dbReference type="Gene3D" id="3.40.47.10">
    <property type="match status" value="1"/>
</dbReference>
<comment type="cofactor">
    <cofactor evidence="1">
        <name>pantetheine 4'-phosphate</name>
        <dbReference type="ChEBI" id="CHEBI:47942"/>
    </cofactor>
</comment>
<dbReference type="InterPro" id="IPR045851">
    <property type="entry name" value="AMP-bd_C_sf"/>
</dbReference>
<dbReference type="NCBIfam" id="TIGR01733">
    <property type="entry name" value="AA-adenyl-dom"/>
    <property type="match status" value="1"/>
</dbReference>
<proteinExistence type="inferred from homology"/>
<keyword evidence="3" id="KW-0596">Phosphopantetheine</keyword>
<name>A0ABM5ZLZ4_9PSED</name>
<comment type="similarity">
    <text evidence="2">Belongs to the short-chain dehydrogenases/reductases (SDR) family.</text>
</comment>
<dbReference type="Pfam" id="PF00501">
    <property type="entry name" value="AMP-binding"/>
    <property type="match status" value="2"/>
</dbReference>
<accession>A0ABM5ZLZ4</accession>
<feature type="domain" description="Carrier" evidence="6">
    <location>
        <begin position="2690"/>
        <end position="2765"/>
    </location>
</feature>
<dbReference type="CDD" id="cd08953">
    <property type="entry name" value="KR_2_SDR_x"/>
    <property type="match status" value="1"/>
</dbReference>
<dbReference type="Gene3D" id="3.30.300.30">
    <property type="match status" value="2"/>
</dbReference>
<organism evidence="8 9">
    <name type="scientific">Pseudomonas glycinae</name>
    <dbReference type="NCBI Taxonomy" id="1785145"/>
    <lineage>
        <taxon>Bacteria</taxon>
        <taxon>Pseudomonadati</taxon>
        <taxon>Pseudomonadota</taxon>
        <taxon>Gammaproteobacteria</taxon>
        <taxon>Pseudomonadales</taxon>
        <taxon>Pseudomonadaceae</taxon>
        <taxon>Pseudomonas</taxon>
    </lineage>
</organism>
<dbReference type="PROSITE" id="PS50075">
    <property type="entry name" value="CARRIER"/>
    <property type="match status" value="3"/>
</dbReference>
<dbReference type="InterPro" id="IPR013968">
    <property type="entry name" value="PKS_KR"/>
</dbReference>
<feature type="domain" description="Ketosynthase family 3 (KS3)" evidence="7">
    <location>
        <begin position="1647"/>
        <end position="2056"/>
    </location>
</feature>
<gene>
    <name evidence="8" type="ORF">AWU82_15800</name>
</gene>
<dbReference type="InterPro" id="IPR001031">
    <property type="entry name" value="Thioesterase"/>
</dbReference>
<sequence>MMSASKDMPLLARFAEQVAGNPQAPAVIDQSLTLTYAQLASASERIARGLLARGVEPGQSLALCMPRCWQWLAAIIGALKVGAVVVPLDRASPRKRRELMLADAACVGLITLDEEPLWSSSLWQTSVEALLDQPDAPAQTLAEDFAEVMFLFYTSGTTGTPKAVEVGERGLLRLAHTNGYIEIRPTDRFACLSNPAFDACSFELWAPLLNGGCCVMIADDDVLDARRLAEVLERTQVDNLFMTVSLFNTLIAEWPSCFSSVRQVLIGGEQISAAAVRGWYRANPESRCRIFNVYGPTECTTFALCWPISRDFSADSAPIGRPLPDTGVLVLDEQQRPVPPGEVGELYLTGSGVARGYRNRPEETARQFVRLLDLDGGAQVHYRTGDLVRRNAEGLIEYLGRVDRQVKIRGFRIEPGEVEQRMLEYPGVAQVYVCTRRQAAEDHQLLAFIVPRGDLDYHAFENHLRAQLAPYMRPHQLFLLEHLPLTANGKIDRDGLLAQGLSPWHPVLAATDNESVSPALDWLLSQARSLLGQPALNAQDDWLGSGGDSLKALRLRSAIRVHWQREIAIDTLLNEPFWSLAAQLTGETNRESIYPPAPPISSAKRLPATAEQRRLWLLQQRSPTSTAYSVPLILHLAAGVDVAALAEALGRLVQRHPGLRTAFAAGVDGLDQVITEQGPTCRTFAVGHFTENNWQAFAELVFTAPFDLTTPNLFQAWLLPFADGSCRLLLNLHHIIVDGWSVNLLFENLTQLYTDVLQGEDSPPPDARLTTLEFGQWQRQWSVDPHYRDQRRALAELHRRQEEPSPALTPMREISPDARLHREPLGTLRSAALERFCTQQRLTRFEVLFSVFAWSLYALTGCERPRIASPVSNRPLAEFEDNVGMFANTVLIPTVVENAWPLSEQLRKQTTTVREVLALQDVALADLVEDLRLSSSPSLFDFMFVLENTDYAALTDSSLRATLEFNEQLHAKCPLTLLMVGSGSQLECWWEYQCSYFDAEQMRAVNALFRRGLDLLLETPAANLNDLLGPYRSSLPPASEGPQIALPFNTLSDGFEHQVHCTPEAVALVQGQQRLTYSELNALADVLAANLIERHPLPAGNAPLHVVLFLDASVEHIVALLALAKLNLTAVPLDPAYPVAIQRQVLEQAQPLCVLFSDATKAALDDLNAGRFATHRVDLRADAGTFERPRHAGERPLYTLFTSGSTGTPKGVQVSERTLCNLLQWQRTEGQLPAKAVTLQFSMLSFDVSFQEIFSTLCGGGCYHLITPRWRQDAEALLDYMVEARIERLFLPYVALQHLAQTAVTRGIYPSALREVITAGEQLLCTEALRNWFGGMPHASLFNHYGPTETHVVSALRLPPVARDWPLRAPIGHAVGNARLLLVDEHDRPVPIGSRGYLLVAGPMVARCYLADPEMNTARFVELADGCLYYRTGDLAWADAQGCLHYLGRDDQQIKLSGHRLELGQIEAALMQVPEVVNAVVAVQADPPRLIAWLQLEGEPATSGELDRQVARLMPAHVRIDEYRRIDRWPRTPSGKIDRKALPDLGEALERRSTPATAVQLTALERQLSELFQAVIGRDIEPEQTFFEAGATSLGLMRLHGRYAEELPYKVTMADLFEHVTVRRLAAHLSTAPVAAVQQTRQTDAGHQPMAIIGMSVNVAGAQNLSEFWAMVQGNGLGIEHFAAAEGLVGARSQLAGLLDFDPEYFGISRQEARLMDPQQRHLLMACVQALQHAAIVPSADGPRIGLIASCGETTYFQQMLRETADDDLPDGFQLALHHDKDFLATKAAYHLDLNGPALSVQAACGSSLIAVHLASSMLRQGDSDVMLAAGVLIDPTLTEGYRHRSQHIFSADGLCRPFSDDASGTLGASGYGVVVLKPLAKARADGDRIYALVEGSALNNDGRAKMSYTAPSVAGQSAVISDALNRAGLTGADIGYIEAHGTGTLLGDPIEVAALTKAFGDAPAGSCALASVKSQIGHLGAAAGVVGLIRASLAVFHGVLPPNLGFGRINPQIDLQHSPFYVPTTSRPWPQGRRRLAGVSSFGIGGTNAHVIVGAAPAAQEGGEETLPLLMISAHSRAELLRDIAAIREYLHANPEQQTALLRHLQSGRRQLRWRFAMVCRPGDDIPLQPPAIKEVTVSSAQVIARDQSPQELLDAWYEGANIQWPQRSAPPPWDLPPSSFDLQTYRFQTPVAAEPEAPALARQPLADWFHQRQWVRTRRLSTTATAQSREVLILCSHETPESTLLASLHTVYQRVIQVRAGNGFKRLSTDRFELDPLDTEALNRLLAEVAEPDLGELDWLHALPLAVSGEVNEQSLDLAQWACLDTVSALMQAWGQTPRTTRLRLWLMSWQACPVDGEVRRPELAALAGITEVVPQEYPVRCHWLDLPSSRLEAQAGELAALLADPASLPRRMAARDGYLWQPRLLPQPLTGPATPSGLLPEDGTFLVLGGSGGIGRTLCEHLLQAPARRVLLISRQGQLPESLAAYASRIDCIKADIADLPRWPQILDQLAVRYGRLSGVIHAAGVGAGSLIRHRDPRQMAEAMAAKTRGMLAVEALIEHLTPGFVLYCSSMSAMFGGAGHVDYAAASGVLDGFTHYCPNPADTCLRLGINWDIWRDIGMATTSNGGDAAHLEHLTVGLSAEEGCRVFDLAMATQLPQLLISTTGIDTARRFYPVRHGAVAATVEAPKGVDLSARLRECLCKWLGVAELEDDDSLYDLGADSLTLLDLIDELQAATGEVFQLSQFSHKVSLSEVLGLVSTATVEEAPGVTLQGWHDAVRIDQWHAGAGRDWLYLIHPVGGDVQAYRELVSALPAELGVCVIGDPALRLPQLPNVSVEERARWYLEAIKEHLPHGSTWRLAGWSFGAWVAQALCHQAQAEGFRQPLLYLIDPPAPNAGAELAGIDEQTIEQVFQREFAQRWPAVEGQGMAEERQAYLQRLTVCCRNNMASMIDFQPPALATTVVRLFSAGHANPYGLGNAWNPDDLQRNWQALLPQLRSWQTLDTDHYGIVAGRWARLLAEVIGTDEPSP</sequence>
<dbReference type="InterPro" id="IPR042099">
    <property type="entry name" value="ANL_N_sf"/>
</dbReference>
<dbReference type="SMART" id="SM00825">
    <property type="entry name" value="PKS_KS"/>
    <property type="match status" value="1"/>
</dbReference>
<dbReference type="InterPro" id="IPR023213">
    <property type="entry name" value="CAT-like_dom_sf"/>
</dbReference>
<evidence type="ECO:0000313" key="9">
    <source>
        <dbReference type="Proteomes" id="UP000075187"/>
    </source>
</evidence>
<dbReference type="InterPro" id="IPR010071">
    <property type="entry name" value="AA_adenyl_dom"/>
</dbReference>
<dbReference type="Gene3D" id="3.40.50.1820">
    <property type="entry name" value="alpha/beta hydrolase"/>
    <property type="match status" value="1"/>
</dbReference>
<dbReference type="SUPFAM" id="SSF52777">
    <property type="entry name" value="CoA-dependent acyltransferases"/>
    <property type="match status" value="2"/>
</dbReference>
<dbReference type="SMART" id="SM00822">
    <property type="entry name" value="PKS_KR"/>
    <property type="match status" value="1"/>
</dbReference>
<dbReference type="SUPFAM" id="SSF53901">
    <property type="entry name" value="Thiolase-like"/>
    <property type="match status" value="1"/>
</dbReference>
<dbReference type="PROSITE" id="PS00455">
    <property type="entry name" value="AMP_BINDING"/>
    <property type="match status" value="1"/>
</dbReference>
<dbReference type="PROSITE" id="PS52004">
    <property type="entry name" value="KS3_2"/>
    <property type="match status" value="1"/>
</dbReference>
<dbReference type="InterPro" id="IPR014030">
    <property type="entry name" value="Ketoacyl_synth_N"/>
</dbReference>
<dbReference type="Gene3D" id="3.30.559.30">
    <property type="entry name" value="Nonribosomal peptide synthetase, condensation domain"/>
    <property type="match status" value="1"/>
</dbReference>
<dbReference type="Pfam" id="PF13193">
    <property type="entry name" value="AMP-binding_C"/>
    <property type="match status" value="2"/>
</dbReference>
<evidence type="ECO:0000259" key="7">
    <source>
        <dbReference type="PROSITE" id="PS52004"/>
    </source>
</evidence>
<dbReference type="PROSITE" id="PS00012">
    <property type="entry name" value="PHOSPHOPANTETHEINE"/>
    <property type="match status" value="2"/>
</dbReference>
<evidence type="ECO:0000313" key="8">
    <source>
        <dbReference type="EMBL" id="AMQ84710.2"/>
    </source>
</evidence>